<keyword evidence="2 3" id="KW-0456">Lyase</keyword>
<dbReference type="GO" id="GO:0003677">
    <property type="term" value="F:DNA binding"/>
    <property type="evidence" value="ECO:0007669"/>
    <property type="project" value="InterPro"/>
</dbReference>
<evidence type="ECO:0000259" key="4">
    <source>
        <dbReference type="SMART" id="SM01116"/>
    </source>
</evidence>
<sequence length="185" mass="20325">MFDLPYHCKAILAAKSETGKTFDDIAKSIGKPEVWTTALFYGQATTNEETANAILNALGGQGLFDQLSDHRTASGDEQIIYEKVLKGLSGKGEENYGVPGLIQRGATIDLPPKDPVLYRLYEALIVYGFSYKALIQEKFGDGIMSAIDFRTSLERKKDPKGDRVVITLDGKFLPYSDPSAWDGAH</sequence>
<protein>
    <recommendedName>
        <fullName evidence="3">Cyanate hydratase</fullName>
        <shortName evidence="3">Cyanase</shortName>
        <ecNumber evidence="3">4.2.1.104</ecNumber>
    </recommendedName>
    <alternativeName>
        <fullName evidence="3">Cyanate hydrolase</fullName>
    </alternativeName>
    <alternativeName>
        <fullName evidence="3">Cyanate lyase</fullName>
    </alternativeName>
</protein>
<dbReference type="EC" id="4.2.1.104" evidence="3"/>
<dbReference type="Proteomes" id="UP000094065">
    <property type="component" value="Unassembled WGS sequence"/>
</dbReference>
<comment type="similarity">
    <text evidence="3">Belongs to the cyanase family.</text>
</comment>
<comment type="caution">
    <text evidence="5">The sequence shown here is derived from an EMBL/GenBank/DDBJ whole genome shotgun (WGS) entry which is preliminary data.</text>
</comment>
<comment type="function">
    <text evidence="1 3">Catalyzes the reaction of cyanate with bicarbonate to produce ammonia and carbon dioxide.</text>
</comment>
<proteinExistence type="inferred from homology"/>
<feature type="domain" description="Cyanate lyase C-terminal" evidence="4">
    <location>
        <begin position="106"/>
        <end position="178"/>
    </location>
</feature>
<dbReference type="SUPFAM" id="SSF55234">
    <property type="entry name" value="Cyanase C-terminal domain"/>
    <property type="match status" value="1"/>
</dbReference>
<dbReference type="Pfam" id="PF02560">
    <property type="entry name" value="Cyanate_lyase"/>
    <property type="match status" value="1"/>
</dbReference>
<dbReference type="PANTHER" id="PTHR34186">
    <property type="entry name" value="CYANATE HYDRATASE"/>
    <property type="match status" value="1"/>
</dbReference>
<reference evidence="5 6" key="1">
    <citation type="submission" date="2016-06" db="EMBL/GenBank/DDBJ databases">
        <title>Evolution of pathogenesis and genome organization in the Tremellales.</title>
        <authorList>
            <person name="Cuomo C."/>
            <person name="Litvintseva A."/>
            <person name="Heitman J."/>
            <person name="Chen Y."/>
            <person name="Sun S."/>
            <person name="Springer D."/>
            <person name="Dromer F."/>
            <person name="Young S."/>
            <person name="Zeng Q."/>
            <person name="Chapman S."/>
            <person name="Gujja S."/>
            <person name="Saif S."/>
            <person name="Birren B."/>
        </authorList>
    </citation>
    <scope>NUCLEOTIDE SEQUENCE [LARGE SCALE GENOMIC DNA]</scope>
    <source>
        <strain evidence="5 6">CBS 6039</strain>
    </source>
</reference>
<dbReference type="SMART" id="SM01116">
    <property type="entry name" value="Cyanate_lyase"/>
    <property type="match status" value="1"/>
</dbReference>
<dbReference type="AlphaFoldDB" id="A0A1E3HFQ7"/>
<feature type="active site" evidence="3">
    <location>
        <position position="122"/>
    </location>
</feature>
<dbReference type="EMBL" id="AWGJ01000010">
    <property type="protein sequence ID" value="ODN75199.1"/>
    <property type="molecule type" value="Genomic_DNA"/>
</dbReference>
<keyword evidence="6" id="KW-1185">Reference proteome</keyword>
<dbReference type="HAMAP" id="MF_00535">
    <property type="entry name" value="Cyanate_hydrat"/>
    <property type="match status" value="1"/>
</dbReference>
<comment type="catalytic activity">
    <reaction evidence="3">
        <text>cyanate + hydrogencarbonate + 3 H(+) = NH4(+) + 2 CO2</text>
        <dbReference type="Rhea" id="RHEA:11120"/>
        <dbReference type="ChEBI" id="CHEBI:15378"/>
        <dbReference type="ChEBI" id="CHEBI:16526"/>
        <dbReference type="ChEBI" id="CHEBI:17544"/>
        <dbReference type="ChEBI" id="CHEBI:28938"/>
        <dbReference type="ChEBI" id="CHEBI:29195"/>
        <dbReference type="EC" id="4.2.1.104"/>
    </reaction>
</comment>
<dbReference type="InterPro" id="IPR003712">
    <property type="entry name" value="Cyanate_lyase_C"/>
</dbReference>
<feature type="active site" evidence="3">
    <location>
        <position position="119"/>
    </location>
</feature>
<dbReference type="InterPro" id="IPR036581">
    <property type="entry name" value="Cyanate_lyase_C_sf"/>
</dbReference>
<dbReference type="PIRSF" id="PIRSF001263">
    <property type="entry name" value="Cyanate_hydratas"/>
    <property type="match status" value="1"/>
</dbReference>
<dbReference type="Gene3D" id="3.30.1160.10">
    <property type="entry name" value="Cyanate lyase, C-terminal domain"/>
    <property type="match status" value="1"/>
</dbReference>
<dbReference type="InterPro" id="IPR008076">
    <property type="entry name" value="Cyanase"/>
</dbReference>
<feature type="active site" evidence="3">
    <location>
        <position position="145"/>
    </location>
</feature>
<name>A0A1E3HFQ7_9TREE</name>
<dbReference type="Gene3D" id="1.10.260.40">
    <property type="entry name" value="lambda repressor-like DNA-binding domains"/>
    <property type="match status" value="1"/>
</dbReference>
<evidence type="ECO:0000313" key="6">
    <source>
        <dbReference type="Proteomes" id="UP000094065"/>
    </source>
</evidence>
<dbReference type="GO" id="GO:0008824">
    <property type="term" value="F:cyanate hydratase activity"/>
    <property type="evidence" value="ECO:0007669"/>
    <property type="project" value="UniProtKB-UniRule"/>
</dbReference>
<dbReference type="PRINTS" id="PR01693">
    <property type="entry name" value="CYANASE"/>
</dbReference>
<evidence type="ECO:0000256" key="3">
    <source>
        <dbReference type="HAMAP-Rule" id="MF_03139"/>
    </source>
</evidence>
<accession>A0A1E3HFQ7</accession>
<dbReference type="OrthoDB" id="10019422at2759"/>
<dbReference type="InterPro" id="IPR010982">
    <property type="entry name" value="Lambda_DNA-bd_dom_sf"/>
</dbReference>
<dbReference type="CDD" id="cd00559">
    <property type="entry name" value="Cyanase_C"/>
    <property type="match status" value="1"/>
</dbReference>
<dbReference type="RefSeq" id="XP_018990849.1">
    <property type="nucleotide sequence ID" value="XM_019140874.1"/>
</dbReference>
<dbReference type="PANTHER" id="PTHR34186:SF2">
    <property type="entry name" value="CYANATE HYDRATASE"/>
    <property type="match status" value="1"/>
</dbReference>
<gene>
    <name evidence="3" type="primary">cyn1</name>
    <name evidence="5" type="ORF">L202_06396</name>
</gene>
<evidence type="ECO:0000256" key="1">
    <source>
        <dbReference type="ARBA" id="ARBA00003561"/>
    </source>
</evidence>
<dbReference type="SUPFAM" id="SSF47413">
    <property type="entry name" value="lambda repressor-like DNA-binding domains"/>
    <property type="match status" value="1"/>
</dbReference>
<evidence type="ECO:0000313" key="5">
    <source>
        <dbReference type="EMBL" id="ODN75199.1"/>
    </source>
</evidence>
<dbReference type="GeneID" id="30157705"/>
<evidence type="ECO:0000256" key="2">
    <source>
        <dbReference type="ARBA" id="ARBA00023239"/>
    </source>
</evidence>
<organism evidence="5 6">
    <name type="scientific">Cryptococcus amylolentus CBS 6039</name>
    <dbReference type="NCBI Taxonomy" id="1295533"/>
    <lineage>
        <taxon>Eukaryota</taxon>
        <taxon>Fungi</taxon>
        <taxon>Dikarya</taxon>
        <taxon>Basidiomycota</taxon>
        <taxon>Agaricomycotina</taxon>
        <taxon>Tremellomycetes</taxon>
        <taxon>Tremellales</taxon>
        <taxon>Cryptococcaceae</taxon>
        <taxon>Cryptococcus</taxon>
    </lineage>
</organism>